<evidence type="ECO:0000259" key="1">
    <source>
        <dbReference type="PROSITE" id="PS51186"/>
    </source>
</evidence>
<evidence type="ECO:0000313" key="2">
    <source>
        <dbReference type="EMBL" id="TYT75500.1"/>
    </source>
</evidence>
<dbReference type="GO" id="GO:0008080">
    <property type="term" value="F:N-acetyltransferase activity"/>
    <property type="evidence" value="ECO:0007669"/>
    <property type="project" value="TreeGrafter"/>
</dbReference>
<comment type="caution">
    <text evidence="2">The sequence shown here is derived from an EMBL/GenBank/DDBJ whole genome shotgun (WGS) entry which is preliminary data.</text>
</comment>
<dbReference type="Pfam" id="PF00583">
    <property type="entry name" value="Acetyltransf_1"/>
    <property type="match status" value="1"/>
</dbReference>
<evidence type="ECO:0000313" key="3">
    <source>
        <dbReference type="Proteomes" id="UP000321899"/>
    </source>
</evidence>
<dbReference type="PANTHER" id="PTHR20905">
    <property type="entry name" value="N-ACETYLTRANSFERASE-RELATED"/>
    <property type="match status" value="1"/>
</dbReference>
<dbReference type="OrthoDB" id="9794566at2"/>
<organism evidence="2 3">
    <name type="scientific">Desulfobotulus mexicanus</name>
    <dbReference type="NCBI Taxonomy" id="2586642"/>
    <lineage>
        <taxon>Bacteria</taxon>
        <taxon>Pseudomonadati</taxon>
        <taxon>Thermodesulfobacteriota</taxon>
        <taxon>Desulfobacteria</taxon>
        <taxon>Desulfobacterales</taxon>
        <taxon>Desulfobacteraceae</taxon>
        <taxon>Desulfobotulus</taxon>
    </lineage>
</organism>
<dbReference type="PROSITE" id="PS51186">
    <property type="entry name" value="GNAT"/>
    <property type="match status" value="1"/>
</dbReference>
<dbReference type="InterPro" id="IPR016181">
    <property type="entry name" value="Acyl_CoA_acyltransferase"/>
</dbReference>
<name>A0A5Q4VH48_9BACT</name>
<feature type="domain" description="N-acetyltransferase" evidence="1">
    <location>
        <begin position="8"/>
        <end position="211"/>
    </location>
</feature>
<dbReference type="SUPFAM" id="SSF55729">
    <property type="entry name" value="Acyl-CoA N-acyltransferases (Nat)"/>
    <property type="match status" value="1"/>
</dbReference>
<proteinExistence type="predicted"/>
<sequence length="224" mass="24752">MKNKNDRFLIERVSCEQTEELLQVYLDLFYNREPLTKCIGFSRDSLFSIAKTVYGGESYLSQAFCWIARIPAEGGRVAGFILCEDPVAAGLLQKPENLTAYETERIMAVSALHEELLYPLHQMAGAGKGAGLHLAAVGVVPEYEGRGIAMLLMQTALAAACSGGFHYVFSECTGIGSRKLHEKCGFEHLKTIAVKDFLLNGEASFENCDVDICLMVKYFCKDLQ</sequence>
<dbReference type="EMBL" id="VDMB01000004">
    <property type="protein sequence ID" value="TYT75500.1"/>
    <property type="molecule type" value="Genomic_DNA"/>
</dbReference>
<dbReference type="AlphaFoldDB" id="A0A5Q4VH48"/>
<dbReference type="CDD" id="cd04301">
    <property type="entry name" value="NAT_SF"/>
    <property type="match status" value="1"/>
</dbReference>
<dbReference type="InterPro" id="IPR000182">
    <property type="entry name" value="GNAT_dom"/>
</dbReference>
<dbReference type="PANTHER" id="PTHR20905:SF1">
    <property type="entry name" value="AT07410P-RELATED"/>
    <property type="match status" value="1"/>
</dbReference>
<gene>
    <name evidence="2" type="ORF">FIM25_05330</name>
</gene>
<keyword evidence="3" id="KW-1185">Reference proteome</keyword>
<keyword evidence="2" id="KW-0808">Transferase</keyword>
<dbReference type="Gene3D" id="3.40.630.30">
    <property type="match status" value="1"/>
</dbReference>
<reference evidence="2 3" key="1">
    <citation type="submission" date="2019-06" db="EMBL/GenBank/DDBJ databases">
        <title>Desulfobotulus mexicanus sp. nov., a novel sulfate-reducing bacterium isolated from the sediment of an alkaline crater lake in Mexico.</title>
        <authorList>
            <person name="Hirschler-Rea A."/>
        </authorList>
    </citation>
    <scope>NUCLEOTIDE SEQUENCE [LARGE SCALE GENOMIC DNA]</scope>
    <source>
        <strain evidence="2 3">PAR22N</strain>
    </source>
</reference>
<dbReference type="Proteomes" id="UP000321899">
    <property type="component" value="Unassembled WGS sequence"/>
</dbReference>
<protein>
    <submittedName>
        <fullName evidence="2">GNAT family N-acetyltransferase</fullName>
    </submittedName>
</protein>
<accession>A0A5Q4VH48</accession>